<dbReference type="RefSeq" id="WP_321545359.1">
    <property type="nucleotide sequence ID" value="NZ_JAXIVS010000003.1"/>
</dbReference>
<sequence length="1206" mass="136112">MPTNDGIAQERKSAESSVVRPEARPLYWADLTEDQRKVVVEIHQWLEDFIKSPLDKGLRTGMTRSPFDYQEIHEHRPSNVILIDGGRGSGKTSVLLTALRLWRRAAAGDGAQLRSDLFGPSVLEGGGSTARNEEHGAPLELIARLQGPLARKLVPIRPLDLQPLPPSTSLLPWIAGRLLELVDHLEDPSGGREIRENTAPIASWEPEWEKELASRRQWRNLLQCAALGWASNLPARQGSLDPDSYAEELKQAERARLTVFDQWRYFLDAVIADAHRLYPHLVDENARLIIPIDDADMNPHRCVDLLELMRSLWAPRVFFILTGHSPLFQKTLHLHYLKMMRQPLGNGALTDREFDYVEAKPNARQLGLQAYDKVIPAGHRFKLAKLSGTERFLLLKDMLTVSIQKEGDEDFAPPTLAGYFELSPALQQGLPHRLRQIQNVRQRLERDPHAMMRISRLWTDTIENGQWTTDEQALLKQLVQVNQDGELRVDVEQKLEPLARRINRLKPSEKLSLNVNIITGFTFKGPIVERSPQTGEQRSQLRELEDYLTSLLMLAMNVAADIVSGSFPRTAPAPRHIDYPLVVSHLQPLGKLSSQLAFTWPIPEWAAPIDFSVFDKAWARHLLRLKEDKAAANVWYGEMVYLYLWGIVEVGLRRTLPDVPVLTSQEAPRESSSWGPLIQRIVREAARLHTSENKTLRTLGFYNWLLGEAILLAAPEYGLPEELANSLLLQWLAALKTQDKWFREQALDAARHARRAKVRYAIREAKGKGGGEESILAEIDNAHDRFVWGRAIEDRAEPVIGLPTEIKDLLEKVIVQHPPASSIQTPPTLQEYLAELHVKPLLSLSDPQRLKELQDRLERYVLIEGAAPLVLRLLWRFFVVNPAPESQRRSLDQMIVEKKNRLKLHLPENMRQWLTEPVTQRARPEKEVAARAEADSTPGLAYALRIFPLGDGFEKPASALEGLLQVAHDVQFDEDDGRGSLEDLLPPSISPSKAVLPRATTVLRQASRSFEFDWLVPGWGTFLDWKETNQIWTLMFKRIDPLLQETGSSLSEVALVALFHAFLDGMRKLCLTRNVDPQSPNLNIGSEELALLGKRIREVTFSSKVGGARFLRAVEWAQGAAALYGAPESGMPVWAAEAYLSAWKDASPGRVAEILEVRRSRAKVALVRAGISADTRTVKRFLNEIDQAAGGHPWFKIFANETHGQS</sequence>
<name>A0ABU5H0H5_9BACT</name>
<proteinExistence type="predicted"/>
<dbReference type="EMBL" id="JAXIVS010000003">
    <property type="protein sequence ID" value="MDY7226629.1"/>
    <property type="molecule type" value="Genomic_DNA"/>
</dbReference>
<accession>A0ABU5H0H5</accession>
<evidence type="ECO:0008006" key="3">
    <source>
        <dbReference type="Google" id="ProtNLM"/>
    </source>
</evidence>
<keyword evidence="2" id="KW-1185">Reference proteome</keyword>
<reference evidence="1 2" key="1">
    <citation type="submission" date="2023-12" db="EMBL/GenBank/DDBJ databases">
        <title>the genome sequence of Hyalangium sp. s54d21.</title>
        <authorList>
            <person name="Zhang X."/>
        </authorList>
    </citation>
    <scope>NUCLEOTIDE SEQUENCE [LARGE SCALE GENOMIC DNA]</scope>
    <source>
        <strain evidence="2">s54d21</strain>
    </source>
</reference>
<protein>
    <recommendedName>
        <fullName evidence="3">ATP-binding protein</fullName>
    </recommendedName>
</protein>
<evidence type="ECO:0000313" key="1">
    <source>
        <dbReference type="EMBL" id="MDY7226629.1"/>
    </source>
</evidence>
<evidence type="ECO:0000313" key="2">
    <source>
        <dbReference type="Proteomes" id="UP001291309"/>
    </source>
</evidence>
<organism evidence="1 2">
    <name type="scientific">Hyalangium rubrum</name>
    <dbReference type="NCBI Taxonomy" id="3103134"/>
    <lineage>
        <taxon>Bacteria</taxon>
        <taxon>Pseudomonadati</taxon>
        <taxon>Myxococcota</taxon>
        <taxon>Myxococcia</taxon>
        <taxon>Myxococcales</taxon>
        <taxon>Cystobacterineae</taxon>
        <taxon>Archangiaceae</taxon>
        <taxon>Hyalangium</taxon>
    </lineage>
</organism>
<gene>
    <name evidence="1" type="ORF">SYV04_09535</name>
</gene>
<dbReference type="Proteomes" id="UP001291309">
    <property type="component" value="Unassembled WGS sequence"/>
</dbReference>
<comment type="caution">
    <text evidence="1">The sequence shown here is derived from an EMBL/GenBank/DDBJ whole genome shotgun (WGS) entry which is preliminary data.</text>
</comment>